<dbReference type="SUPFAM" id="SSF69179">
    <property type="entry name" value="Integrin domains"/>
    <property type="match status" value="3"/>
</dbReference>
<sequence length="582" mass="65932">MVLNLYDIQSPIQFRLNYTLIQEDPKPVYEGQPLPDISHYPILNQTQAIKDFEATFLKDCGEDKECQSDLNIQASLLNLPKDSGGYYLLHMGEKDRIQLHIAAENTQEPAYMASLYVRHSDAITFIKAEAMNVHPCFPYNVSLVECSLGNPFKKGSKNLTIYFNHRGDNEHQKLVEMEVFANTTSQEPHPKPVLEFKIRVVKKAELVIRGVGVPEQTLYGWKPIKESDLQYLDEIGPRVDHVYEVINNGPLGADRVTVHIDWPYQVNTIGPKRKWLLYIITDPIVEGDGECVMPAGRVNYLGLDKRFEADLQPLSSGYTVTESKGLISSYNTVEYIPVEPSSTPSFPMEVEFDKDQEEKIQKRKKYEETKIKITKEQWEVKKQHVKTSSTSSKTFASGRDVYNVTRAQRVRRAPADVVQAEAVLDKATGKKRQVVTMDCDRETAECFRFTCNIRNLLRGQTATIRVLARLFNETLIADYPSVDQVIINSKASLEIDPGLDIDQDTTNDVVYVSTNAQPDLDLLAISQGVPWWVILVSVLGGLLLLALIIWGCYKCGFFKRKRPDPTLSGNLEERQKLNAHGS</sequence>
<dbReference type="GO" id="GO:0009897">
    <property type="term" value="C:external side of plasma membrane"/>
    <property type="evidence" value="ECO:0007669"/>
    <property type="project" value="TreeGrafter"/>
</dbReference>
<dbReference type="EMBL" id="CAJPEV010000060">
    <property type="protein sequence ID" value="CAG0879818.1"/>
    <property type="molecule type" value="Genomic_DNA"/>
</dbReference>
<dbReference type="InterPro" id="IPR048286">
    <property type="entry name" value="Integrin_alpha_Ig-like_3"/>
</dbReference>
<dbReference type="GO" id="GO:0008305">
    <property type="term" value="C:integrin complex"/>
    <property type="evidence" value="ECO:0007669"/>
    <property type="project" value="InterPro"/>
</dbReference>
<keyword evidence="5" id="KW-1133">Transmembrane helix</keyword>
<feature type="transmembrane region" description="Helical" evidence="5">
    <location>
        <begin position="531"/>
        <end position="553"/>
    </location>
</feature>
<dbReference type="GO" id="GO:0005178">
    <property type="term" value="F:integrin binding"/>
    <property type="evidence" value="ECO:0007669"/>
    <property type="project" value="TreeGrafter"/>
</dbReference>
<evidence type="ECO:0000256" key="5">
    <source>
        <dbReference type="SAM" id="Phobius"/>
    </source>
</evidence>
<evidence type="ECO:0000259" key="6">
    <source>
        <dbReference type="Pfam" id="PF20805"/>
    </source>
</evidence>
<dbReference type="PROSITE" id="PS00242">
    <property type="entry name" value="INTEGRIN_ALPHA"/>
    <property type="match status" value="1"/>
</dbReference>
<name>A0A7R8WZ99_9CRUS</name>
<proteinExistence type="predicted"/>
<keyword evidence="2" id="KW-0401">Integrin</keyword>
<dbReference type="InterPro" id="IPR000413">
    <property type="entry name" value="Integrin_alpha"/>
</dbReference>
<keyword evidence="5" id="KW-0812">Transmembrane</keyword>
<dbReference type="Gene3D" id="2.60.40.1460">
    <property type="entry name" value="Integrin domains. Chain A, domain 2"/>
    <property type="match status" value="1"/>
</dbReference>
<evidence type="ECO:0000256" key="3">
    <source>
        <dbReference type="ARBA" id="ARBA00023136"/>
    </source>
</evidence>
<dbReference type="Gene3D" id="2.60.40.1530">
    <property type="entry name" value="ntegrin, alpha v. Chain A, domain 4"/>
    <property type="match status" value="1"/>
</dbReference>
<evidence type="ECO:0000313" key="9">
    <source>
        <dbReference type="Proteomes" id="UP000677054"/>
    </source>
</evidence>
<evidence type="ECO:0000256" key="4">
    <source>
        <dbReference type="ARBA" id="ARBA00023180"/>
    </source>
</evidence>
<dbReference type="InterPro" id="IPR048285">
    <property type="entry name" value="Integrin_alpha_Ig-like_2"/>
</dbReference>
<dbReference type="GO" id="GO:0007160">
    <property type="term" value="P:cell-matrix adhesion"/>
    <property type="evidence" value="ECO:0007669"/>
    <property type="project" value="TreeGrafter"/>
</dbReference>
<dbReference type="GO" id="GO:0033627">
    <property type="term" value="P:cell adhesion mediated by integrin"/>
    <property type="evidence" value="ECO:0007669"/>
    <property type="project" value="TreeGrafter"/>
</dbReference>
<evidence type="ECO:0000256" key="2">
    <source>
        <dbReference type="ARBA" id="ARBA00023037"/>
    </source>
</evidence>
<dbReference type="EMBL" id="LR899577">
    <property type="protein sequence ID" value="CAD7240761.1"/>
    <property type="molecule type" value="Genomic_DNA"/>
</dbReference>
<evidence type="ECO:0000256" key="1">
    <source>
        <dbReference type="ARBA" id="ARBA00004479"/>
    </source>
</evidence>
<dbReference type="InterPro" id="IPR018184">
    <property type="entry name" value="Integrin_alpha_C_CS"/>
</dbReference>
<dbReference type="PANTHER" id="PTHR23220:SF122">
    <property type="entry name" value="INTEGRIN ALPHA-PS1"/>
    <property type="match status" value="1"/>
</dbReference>
<dbReference type="Gene3D" id="2.60.40.1510">
    <property type="entry name" value="ntegrin, alpha v. Chain A, domain 3"/>
    <property type="match status" value="1"/>
</dbReference>
<dbReference type="Pfam" id="PF20805">
    <property type="entry name" value="Integrin_A_Ig_2"/>
    <property type="match status" value="1"/>
</dbReference>
<dbReference type="AlphaFoldDB" id="A0A7R8WZ99"/>
<evidence type="ECO:0000259" key="7">
    <source>
        <dbReference type="Pfam" id="PF20806"/>
    </source>
</evidence>
<reference evidence="8" key="1">
    <citation type="submission" date="2020-11" db="EMBL/GenBank/DDBJ databases">
        <authorList>
            <person name="Tran Van P."/>
        </authorList>
    </citation>
    <scope>NUCLEOTIDE SEQUENCE</scope>
</reference>
<dbReference type="Pfam" id="PF20806">
    <property type="entry name" value="Integrin_A_Ig_3"/>
    <property type="match status" value="1"/>
</dbReference>
<gene>
    <name evidence="8" type="ORF">DSTB1V02_LOCUS768</name>
</gene>
<organism evidence="8">
    <name type="scientific">Darwinula stevensoni</name>
    <dbReference type="NCBI Taxonomy" id="69355"/>
    <lineage>
        <taxon>Eukaryota</taxon>
        <taxon>Metazoa</taxon>
        <taxon>Ecdysozoa</taxon>
        <taxon>Arthropoda</taxon>
        <taxon>Crustacea</taxon>
        <taxon>Oligostraca</taxon>
        <taxon>Ostracoda</taxon>
        <taxon>Podocopa</taxon>
        <taxon>Podocopida</taxon>
        <taxon>Darwinulocopina</taxon>
        <taxon>Darwinuloidea</taxon>
        <taxon>Darwinulidae</taxon>
        <taxon>Darwinula</taxon>
    </lineage>
</organism>
<dbReference type="OrthoDB" id="6382449at2759"/>
<dbReference type="Proteomes" id="UP000677054">
    <property type="component" value="Unassembled WGS sequence"/>
</dbReference>
<dbReference type="Gene3D" id="1.20.5.930">
    <property type="entry name" value="Bicelle-embedded integrin alpha(iib) transmembrane segment"/>
    <property type="match status" value="1"/>
</dbReference>
<dbReference type="InterPro" id="IPR032695">
    <property type="entry name" value="Integrin_dom_sf"/>
</dbReference>
<dbReference type="GO" id="GO:0007157">
    <property type="term" value="P:heterophilic cell-cell adhesion via plasma membrane cell adhesion molecules"/>
    <property type="evidence" value="ECO:0007669"/>
    <property type="project" value="UniProtKB-ARBA"/>
</dbReference>
<feature type="domain" description="Integrin alpha second immunoglobulin-like" evidence="6">
    <location>
        <begin position="60"/>
        <end position="199"/>
    </location>
</feature>
<keyword evidence="3 5" id="KW-0472">Membrane</keyword>
<protein>
    <submittedName>
        <fullName evidence="8">Uncharacterized protein</fullName>
    </submittedName>
</protein>
<keyword evidence="9" id="KW-1185">Reference proteome</keyword>
<dbReference type="GO" id="GO:0007229">
    <property type="term" value="P:integrin-mediated signaling pathway"/>
    <property type="evidence" value="ECO:0007669"/>
    <property type="project" value="UniProtKB-KW"/>
</dbReference>
<evidence type="ECO:0000313" key="8">
    <source>
        <dbReference type="EMBL" id="CAD7240761.1"/>
    </source>
</evidence>
<keyword evidence="4" id="KW-0325">Glycoprotein</keyword>
<accession>A0A7R8WZ99</accession>
<feature type="domain" description="Integrin alpha third immunoglobulin-like" evidence="7">
    <location>
        <begin position="208"/>
        <end position="498"/>
    </location>
</feature>
<dbReference type="PRINTS" id="PR01185">
    <property type="entry name" value="INTEGRINA"/>
</dbReference>
<dbReference type="PANTHER" id="PTHR23220">
    <property type="entry name" value="INTEGRIN ALPHA"/>
    <property type="match status" value="1"/>
</dbReference>
<comment type="subcellular location">
    <subcellularLocation>
        <location evidence="1">Membrane</location>
        <topology evidence="1">Single-pass type I membrane protein</topology>
    </subcellularLocation>
</comment>